<evidence type="ECO:0000259" key="10">
    <source>
        <dbReference type="PROSITE" id="PS50804"/>
    </source>
</evidence>
<evidence type="ECO:0000256" key="8">
    <source>
        <dbReference type="PROSITE-ProRule" id="PRU00042"/>
    </source>
</evidence>
<dbReference type="CDD" id="cd07936">
    <property type="entry name" value="SCAN"/>
    <property type="match status" value="1"/>
</dbReference>
<proteinExistence type="predicted"/>
<dbReference type="PANTHER" id="PTHR23226">
    <property type="entry name" value="ZINC FINGER AND SCAN DOMAIN-CONTAINING"/>
    <property type="match status" value="1"/>
</dbReference>
<dbReference type="Pfam" id="PF01352">
    <property type="entry name" value="KRAB"/>
    <property type="match status" value="1"/>
</dbReference>
<dbReference type="Proteomes" id="UP001652622">
    <property type="component" value="Unplaced"/>
</dbReference>
<keyword evidence="3 8" id="KW-0863">Zinc-finger</keyword>
<feature type="domain" description="C2H2-type" evidence="9">
    <location>
        <begin position="474"/>
        <end position="501"/>
    </location>
</feature>
<keyword evidence="4" id="KW-0862">Zinc</keyword>
<dbReference type="Pfam" id="PF00096">
    <property type="entry name" value="zf-C2H2"/>
    <property type="match status" value="3"/>
</dbReference>
<reference evidence="13" key="1">
    <citation type="submission" date="2025-08" db="UniProtKB">
        <authorList>
            <consortium name="RefSeq"/>
        </authorList>
    </citation>
    <scope>IDENTIFICATION</scope>
    <source>
        <tissue evidence="13">Blood</tissue>
    </source>
</reference>
<protein>
    <submittedName>
        <fullName evidence="13">Zinc finger and SCAN domain-containing protein 21-like isoform X1</fullName>
    </submittedName>
</protein>
<keyword evidence="2" id="KW-0677">Repeat</keyword>
<feature type="domain" description="SCAN box" evidence="10">
    <location>
        <begin position="87"/>
        <end position="160"/>
    </location>
</feature>
<evidence type="ECO:0000256" key="5">
    <source>
        <dbReference type="ARBA" id="ARBA00023015"/>
    </source>
</evidence>
<name>A0A6P9CCX7_PANGU</name>
<dbReference type="SUPFAM" id="SSF47353">
    <property type="entry name" value="Retrovirus capsid dimerization domain-like"/>
    <property type="match status" value="1"/>
</dbReference>
<dbReference type="Gene3D" id="6.10.140.140">
    <property type="match status" value="1"/>
</dbReference>
<evidence type="ECO:0000256" key="4">
    <source>
        <dbReference type="ARBA" id="ARBA00022833"/>
    </source>
</evidence>
<dbReference type="InterPro" id="IPR013087">
    <property type="entry name" value="Znf_C2H2_type"/>
</dbReference>
<evidence type="ECO:0000256" key="3">
    <source>
        <dbReference type="ARBA" id="ARBA00022771"/>
    </source>
</evidence>
<dbReference type="SMART" id="SM00349">
    <property type="entry name" value="KRAB"/>
    <property type="match status" value="1"/>
</dbReference>
<dbReference type="PROSITE" id="PS50157">
    <property type="entry name" value="ZINC_FINGER_C2H2_2"/>
    <property type="match status" value="3"/>
</dbReference>
<dbReference type="GO" id="GO:0006355">
    <property type="term" value="P:regulation of DNA-templated transcription"/>
    <property type="evidence" value="ECO:0007669"/>
    <property type="project" value="InterPro"/>
</dbReference>
<keyword evidence="5" id="KW-0805">Transcription regulation</keyword>
<dbReference type="InterPro" id="IPR001909">
    <property type="entry name" value="KRAB"/>
</dbReference>
<sequence length="519" mass="59616">MAQGGCFSFSPPIKGSCFADIGKSLDLFGTAFQPRERINSWYTAEERKEKLSPIILAGTRGKFWEKSRRNILEEETISCIEQHHPFKFFCKEVEAPRELCSQLHRLYHRWLKPEKHTKAQMLDLVILEQFLAILPPEMEHWVRECGAETSSQAVALAEGFLLSQAEEKKQGEMQVREYHQVHEPFVEMAVEYPKAKGSVSYSSQKLAFRGLSQKDPPLSTSSENRTALLLPVETSLLCGAVETAVLPPAEDPVSFEDIAINFSGEEWALLDFDQKTMYTEVMLENAKIVASISGDEQNFENDKKPAAEKLQTVKNKIKERFFKNPWEPKRPTENQFNNRVEKSTLQCAEIHVFLPQDHQKKKNCIRCGNVFRNMSNFCGCCETLTKKEQYGHKKQGKNYSQGCALTLHQSTHAREKSYKCMECGKSFSKSSNLNAHKRIHTGEKPYKCMNCGKSFRKNSNLTSHIRIHTGEKPYKCMNCGKSFRWYSNLTSHKKIHIAENHLNTLSVQRHHYDRSPYIS</sequence>
<dbReference type="PROSITE" id="PS50804">
    <property type="entry name" value="SCAN_BOX"/>
    <property type="match status" value="1"/>
</dbReference>
<dbReference type="SUPFAM" id="SSF109640">
    <property type="entry name" value="KRAB domain (Kruppel-associated box)"/>
    <property type="match status" value="1"/>
</dbReference>
<evidence type="ECO:0000259" key="9">
    <source>
        <dbReference type="PROSITE" id="PS50157"/>
    </source>
</evidence>
<dbReference type="InterPro" id="IPR003309">
    <property type="entry name" value="SCAN_dom"/>
</dbReference>
<evidence type="ECO:0000259" key="11">
    <source>
        <dbReference type="PROSITE" id="PS50805"/>
    </source>
</evidence>
<dbReference type="PROSITE" id="PS50805">
    <property type="entry name" value="KRAB"/>
    <property type="match status" value="1"/>
</dbReference>
<evidence type="ECO:0000313" key="13">
    <source>
        <dbReference type="RefSeq" id="XP_034277695.2"/>
    </source>
</evidence>
<gene>
    <name evidence="13" type="primary">LOC117668110</name>
</gene>
<dbReference type="Gene3D" id="1.10.4020.10">
    <property type="entry name" value="DNA breaking-rejoining enzymes"/>
    <property type="match status" value="1"/>
</dbReference>
<dbReference type="GO" id="GO:0008270">
    <property type="term" value="F:zinc ion binding"/>
    <property type="evidence" value="ECO:0007669"/>
    <property type="project" value="UniProtKB-KW"/>
</dbReference>
<dbReference type="PROSITE" id="PS00028">
    <property type="entry name" value="ZINC_FINGER_C2H2_1"/>
    <property type="match status" value="3"/>
</dbReference>
<dbReference type="RefSeq" id="XP_034277695.2">
    <property type="nucleotide sequence ID" value="XM_034421804.2"/>
</dbReference>
<accession>A0A6P9CCX7</accession>
<keyword evidence="6" id="KW-0804">Transcription</keyword>
<dbReference type="Gene3D" id="3.30.160.60">
    <property type="entry name" value="Classic Zinc Finger"/>
    <property type="match status" value="3"/>
</dbReference>
<dbReference type="GeneID" id="117668110"/>
<dbReference type="SUPFAM" id="SSF57667">
    <property type="entry name" value="beta-beta-alpha zinc fingers"/>
    <property type="match status" value="2"/>
</dbReference>
<feature type="domain" description="C2H2-type" evidence="9">
    <location>
        <begin position="446"/>
        <end position="473"/>
    </location>
</feature>
<dbReference type="SMART" id="SM00355">
    <property type="entry name" value="ZnF_C2H2"/>
    <property type="match status" value="3"/>
</dbReference>
<feature type="domain" description="KRAB" evidence="11">
    <location>
        <begin position="253"/>
        <end position="338"/>
    </location>
</feature>
<dbReference type="SMART" id="SM00431">
    <property type="entry name" value="SCAN"/>
    <property type="match status" value="1"/>
</dbReference>
<feature type="domain" description="C2H2-type" evidence="9">
    <location>
        <begin position="418"/>
        <end position="445"/>
    </location>
</feature>
<dbReference type="InterPro" id="IPR038269">
    <property type="entry name" value="SCAN_sf"/>
</dbReference>
<dbReference type="KEGG" id="pgut:117668110"/>
<evidence type="ECO:0000256" key="1">
    <source>
        <dbReference type="ARBA" id="ARBA00022723"/>
    </source>
</evidence>
<keyword evidence="12" id="KW-1185">Reference proteome</keyword>
<dbReference type="PANTHER" id="PTHR23226:SF377">
    <property type="entry name" value="ZINC FINGER AND SCAN DOMAIN-CONTAINING PROTEIN 20"/>
    <property type="match status" value="1"/>
</dbReference>
<keyword evidence="1" id="KW-0479">Metal-binding</keyword>
<evidence type="ECO:0000256" key="6">
    <source>
        <dbReference type="ARBA" id="ARBA00023163"/>
    </source>
</evidence>
<evidence type="ECO:0000256" key="7">
    <source>
        <dbReference type="ARBA" id="ARBA00023242"/>
    </source>
</evidence>
<evidence type="ECO:0000313" key="12">
    <source>
        <dbReference type="Proteomes" id="UP001652622"/>
    </source>
</evidence>
<evidence type="ECO:0000256" key="2">
    <source>
        <dbReference type="ARBA" id="ARBA00022737"/>
    </source>
</evidence>
<keyword evidence="7" id="KW-0539">Nucleus</keyword>
<dbReference type="InterPro" id="IPR036236">
    <property type="entry name" value="Znf_C2H2_sf"/>
</dbReference>
<organism evidence="12 13">
    <name type="scientific">Pantherophis guttatus</name>
    <name type="common">Corn snake</name>
    <name type="synonym">Elaphe guttata</name>
    <dbReference type="NCBI Taxonomy" id="94885"/>
    <lineage>
        <taxon>Eukaryota</taxon>
        <taxon>Metazoa</taxon>
        <taxon>Chordata</taxon>
        <taxon>Craniata</taxon>
        <taxon>Vertebrata</taxon>
        <taxon>Euteleostomi</taxon>
        <taxon>Lepidosauria</taxon>
        <taxon>Squamata</taxon>
        <taxon>Bifurcata</taxon>
        <taxon>Unidentata</taxon>
        <taxon>Episquamata</taxon>
        <taxon>Toxicofera</taxon>
        <taxon>Serpentes</taxon>
        <taxon>Colubroidea</taxon>
        <taxon>Colubridae</taxon>
        <taxon>Colubrinae</taxon>
        <taxon>Pantherophis</taxon>
    </lineage>
</organism>
<dbReference type="InParanoid" id="A0A6P9CCX7"/>
<dbReference type="CDD" id="cd07765">
    <property type="entry name" value="KRAB_A-box"/>
    <property type="match status" value="1"/>
</dbReference>
<dbReference type="Pfam" id="PF02023">
    <property type="entry name" value="SCAN"/>
    <property type="match status" value="1"/>
</dbReference>
<dbReference type="InterPro" id="IPR036051">
    <property type="entry name" value="KRAB_dom_sf"/>
</dbReference>